<dbReference type="Gene3D" id="3.30.420.10">
    <property type="entry name" value="Ribonuclease H-like superfamily/Ribonuclease H"/>
    <property type="match status" value="1"/>
</dbReference>
<proteinExistence type="predicted"/>
<dbReference type="GO" id="GO:0003676">
    <property type="term" value="F:nucleic acid binding"/>
    <property type="evidence" value="ECO:0007669"/>
    <property type="project" value="InterPro"/>
</dbReference>
<dbReference type="InterPro" id="IPR013520">
    <property type="entry name" value="Ribonucl_H"/>
</dbReference>
<dbReference type="AlphaFoldDB" id="A0A2T5J5U3"/>
<protein>
    <submittedName>
        <fullName evidence="3">DNA polymerase-3 subunit epsilon</fullName>
    </submittedName>
</protein>
<evidence type="ECO:0000256" key="1">
    <source>
        <dbReference type="SAM" id="MobiDB-lite"/>
    </source>
</evidence>
<dbReference type="CDD" id="cd06127">
    <property type="entry name" value="DEDDh"/>
    <property type="match status" value="1"/>
</dbReference>
<dbReference type="EMBL" id="QAOQ01000008">
    <property type="protein sequence ID" value="PTQ93635.1"/>
    <property type="molecule type" value="Genomic_DNA"/>
</dbReference>
<feature type="region of interest" description="Disordered" evidence="1">
    <location>
        <begin position="278"/>
        <end position="359"/>
    </location>
</feature>
<organism evidence="3 4">
    <name type="scientific">Mucilaginibacter yixingensis</name>
    <dbReference type="NCBI Taxonomy" id="1295612"/>
    <lineage>
        <taxon>Bacteria</taxon>
        <taxon>Pseudomonadati</taxon>
        <taxon>Bacteroidota</taxon>
        <taxon>Sphingobacteriia</taxon>
        <taxon>Sphingobacteriales</taxon>
        <taxon>Sphingobacteriaceae</taxon>
        <taxon>Mucilaginibacter</taxon>
    </lineage>
</organism>
<name>A0A2T5J5U3_9SPHI</name>
<evidence type="ECO:0000313" key="3">
    <source>
        <dbReference type="EMBL" id="PTQ93635.1"/>
    </source>
</evidence>
<dbReference type="GO" id="GO:0008408">
    <property type="term" value="F:3'-5' exonuclease activity"/>
    <property type="evidence" value="ECO:0007669"/>
    <property type="project" value="TreeGrafter"/>
</dbReference>
<reference evidence="3 4" key="1">
    <citation type="submission" date="2018-04" db="EMBL/GenBank/DDBJ databases">
        <title>Genomic Encyclopedia of Archaeal and Bacterial Type Strains, Phase II (KMG-II): from individual species to whole genera.</title>
        <authorList>
            <person name="Goeker M."/>
        </authorList>
    </citation>
    <scope>NUCLEOTIDE SEQUENCE [LARGE SCALE GENOMIC DNA]</scope>
    <source>
        <strain evidence="3 4">DSM 26809</strain>
    </source>
</reference>
<dbReference type="InterPro" id="IPR012337">
    <property type="entry name" value="RNaseH-like_sf"/>
</dbReference>
<evidence type="ECO:0000313" key="4">
    <source>
        <dbReference type="Proteomes" id="UP000244168"/>
    </source>
</evidence>
<comment type="caution">
    <text evidence="3">The sequence shown here is derived from an EMBL/GenBank/DDBJ whole genome shotgun (WGS) entry which is preliminary data.</text>
</comment>
<feature type="compositionally biased region" description="Low complexity" evidence="1">
    <location>
        <begin position="292"/>
        <end position="331"/>
    </location>
</feature>
<feature type="domain" description="Exonuclease" evidence="2">
    <location>
        <begin position="18"/>
        <end position="184"/>
    </location>
</feature>
<dbReference type="Pfam" id="PF00929">
    <property type="entry name" value="RNase_T"/>
    <property type="match status" value="1"/>
</dbReference>
<sequence>MADLCDYNYLMKLNLKRPLAFFDIEATGVNLGVDRIVELSVIKLHPDGSEEVKTWRVNPGMPIPLEASLIHGIYDTDIAASPLFAAIGAEIAAFIDVSDLAGYNSNKFDIPMLMEEFMRAGIEFDLDQRHFVDVQNIFHQMEQRTLKAAYQFYCSKDIVNAHSAEADTRATMEVLLAQIARYEATEWEDKQGNKRIPIVNDIEALHKFTNLHNTVDFAGRMVYNENGEELFNFGKHKGKKVEDVFAIEPSYYSWMMQGDFPLYTKRKLEAIYNRWNAKRQAERQSRPPQPKPAGDAAAPKADAPPSQNQQPKQNFQQRPNNNYKGNNHNNNRPFKRDDKPAAPVNDDMLQQLKDKFKKS</sequence>
<gene>
    <name evidence="3" type="ORF">C8P68_10897</name>
</gene>
<dbReference type="Pfam" id="PF20600">
    <property type="entry name" value="ExoX-like_C"/>
    <property type="match status" value="1"/>
</dbReference>
<dbReference type="GO" id="GO:0005829">
    <property type="term" value="C:cytosol"/>
    <property type="evidence" value="ECO:0007669"/>
    <property type="project" value="TreeGrafter"/>
</dbReference>
<dbReference type="GO" id="GO:0045004">
    <property type="term" value="P:DNA replication proofreading"/>
    <property type="evidence" value="ECO:0007669"/>
    <property type="project" value="TreeGrafter"/>
</dbReference>
<accession>A0A2T5J5U3</accession>
<dbReference type="InterPro" id="IPR036397">
    <property type="entry name" value="RNaseH_sf"/>
</dbReference>
<evidence type="ECO:0000259" key="2">
    <source>
        <dbReference type="SMART" id="SM00479"/>
    </source>
</evidence>
<keyword evidence="4" id="KW-1185">Reference proteome</keyword>
<dbReference type="SMART" id="SM00479">
    <property type="entry name" value="EXOIII"/>
    <property type="match status" value="1"/>
</dbReference>
<dbReference type="PANTHER" id="PTHR30231">
    <property type="entry name" value="DNA POLYMERASE III SUBUNIT EPSILON"/>
    <property type="match status" value="1"/>
</dbReference>
<dbReference type="SUPFAM" id="SSF53098">
    <property type="entry name" value="Ribonuclease H-like"/>
    <property type="match status" value="1"/>
</dbReference>
<dbReference type="InterPro" id="IPR046768">
    <property type="entry name" value="ExoX-like_C"/>
</dbReference>
<dbReference type="PANTHER" id="PTHR30231:SF41">
    <property type="entry name" value="DNA POLYMERASE III SUBUNIT EPSILON"/>
    <property type="match status" value="1"/>
</dbReference>
<dbReference type="Proteomes" id="UP000244168">
    <property type="component" value="Unassembled WGS sequence"/>
</dbReference>